<dbReference type="Pfam" id="PF08241">
    <property type="entry name" value="Methyltransf_11"/>
    <property type="match status" value="1"/>
</dbReference>
<keyword evidence="3" id="KW-1185">Reference proteome</keyword>
<dbReference type="HOGENOM" id="CLU_049749_5_1_6"/>
<accession>Q6D588</accession>
<dbReference type="Proteomes" id="UP000007966">
    <property type="component" value="Chromosome"/>
</dbReference>
<dbReference type="InterPro" id="IPR050508">
    <property type="entry name" value="Methyltransf_Superfamily"/>
</dbReference>
<organism evidence="2 3">
    <name type="scientific">Pectobacterium atrosepticum (strain SCRI 1043 / ATCC BAA-672)</name>
    <name type="common">Erwinia carotovora subsp. atroseptica</name>
    <dbReference type="NCBI Taxonomy" id="218491"/>
    <lineage>
        <taxon>Bacteria</taxon>
        <taxon>Pseudomonadati</taxon>
        <taxon>Pseudomonadota</taxon>
        <taxon>Gammaproteobacteria</taxon>
        <taxon>Enterobacterales</taxon>
        <taxon>Pectobacteriaceae</taxon>
        <taxon>Pectobacterium</taxon>
    </lineage>
</organism>
<dbReference type="GeneID" id="57209124"/>
<dbReference type="RefSeq" id="WP_011093713.1">
    <property type="nucleotide sequence ID" value="NC_004547.2"/>
</dbReference>
<dbReference type="PATRIC" id="fig|218491.5.peg.2183"/>
<dbReference type="InterPro" id="IPR029063">
    <property type="entry name" value="SAM-dependent_MTases_sf"/>
</dbReference>
<sequence length="264" mass="29483">MTAQTHNDVAVCWNQNANQWTSDVRNGYDVYRDFFTLPAFLQFLPTMADLNVIDFGCGEGSNTRHFAQMGAKVVGIDISNGLIEHARQAERVDPVGITYKIVSYSSDTGFPASSFDAVVSTMALMDGPDLQGAMHEAYRLLRPGGFVAFSVLHPCFITPGWQWQKDENGQTTGLCTSRYFDKSGFTENWKFGNRPKDENVAPFAVPRFPRTIGDYINAVASVGFRISKIEEPQPTEEACKAIPQLRRWRDLGAFLLLVIAERPK</sequence>
<dbReference type="GO" id="GO:0008757">
    <property type="term" value="F:S-adenosylmethionine-dependent methyltransferase activity"/>
    <property type="evidence" value="ECO:0007669"/>
    <property type="project" value="InterPro"/>
</dbReference>
<gene>
    <name evidence="2" type="ordered locus">ECA2152</name>
</gene>
<dbReference type="DNASU" id="2883886"/>
<evidence type="ECO:0000313" key="2">
    <source>
        <dbReference type="EMBL" id="CAG75054.1"/>
    </source>
</evidence>
<dbReference type="KEGG" id="eca:ECA2152"/>
<dbReference type="InterPro" id="IPR013216">
    <property type="entry name" value="Methyltransf_11"/>
</dbReference>
<dbReference type="OrthoDB" id="9791837at2"/>
<dbReference type="PANTHER" id="PTHR42912">
    <property type="entry name" value="METHYLTRANSFERASE"/>
    <property type="match status" value="1"/>
</dbReference>
<reference evidence="2" key="1">
    <citation type="submission" date="2004-02" db="EMBL/GenBank/DDBJ databases">
        <title>The genome sequence of the enterobacterial phytopathogen Erwinia carotovora subsp. atroseptica SCRI1043 and functional genomic identification of novel virulence factors.</title>
        <authorList>
            <person name="Bell K.S."/>
            <person name="Sebaihia M."/>
            <person name="Pritchard L."/>
            <person name="Holden M."/>
            <person name="Hyman L.J."/>
            <person name="Holeva M.C."/>
            <person name="Thomson N.R."/>
            <person name="Bentley S.D."/>
            <person name="Churcher C."/>
            <person name="Mungall K."/>
            <person name="Atkin R."/>
            <person name="Bason N."/>
            <person name="Brooks K."/>
            <person name="Chillingworth T."/>
            <person name="Clark K."/>
            <person name="Doggett J."/>
            <person name="Fraser A."/>
            <person name="Hance Z."/>
            <person name="Hauser H."/>
            <person name="Jagels K."/>
            <person name="Moule S."/>
            <person name="Norbertczak H."/>
            <person name="Ormond D."/>
            <person name="Price C."/>
            <person name="Quail M.A."/>
            <person name="Sanders M."/>
            <person name="Walker D."/>
            <person name="Whitehead S."/>
            <person name="Salmond G.P.C."/>
            <person name="Birch P.R.J."/>
            <person name="Barrell B.G."/>
            <person name="Parkhill J."/>
            <person name="Toth I.K."/>
        </authorList>
    </citation>
    <scope>NUCLEOTIDE SEQUENCE</scope>
    <source>
        <strain evidence="2">SCRI1043</strain>
    </source>
</reference>
<dbReference type="CDD" id="cd02440">
    <property type="entry name" value="AdoMet_MTases"/>
    <property type="match status" value="1"/>
</dbReference>
<dbReference type="SUPFAM" id="SSF53335">
    <property type="entry name" value="S-adenosyl-L-methionine-dependent methyltransferases"/>
    <property type="match status" value="1"/>
</dbReference>
<evidence type="ECO:0000313" key="3">
    <source>
        <dbReference type="Proteomes" id="UP000007966"/>
    </source>
</evidence>
<protein>
    <recommendedName>
        <fullName evidence="1">Methyltransferase type 11 domain-containing protein</fullName>
    </recommendedName>
</protein>
<dbReference type="eggNOG" id="COG2226">
    <property type="taxonomic scope" value="Bacteria"/>
</dbReference>
<evidence type="ECO:0000259" key="1">
    <source>
        <dbReference type="Pfam" id="PF08241"/>
    </source>
</evidence>
<proteinExistence type="predicted"/>
<name>Q6D588_PECAS</name>
<dbReference type="Gene3D" id="3.40.50.150">
    <property type="entry name" value="Vaccinia Virus protein VP39"/>
    <property type="match status" value="1"/>
</dbReference>
<feature type="domain" description="Methyltransferase type 11" evidence="1">
    <location>
        <begin position="54"/>
        <end position="149"/>
    </location>
</feature>
<dbReference type="EMBL" id="BX950851">
    <property type="protein sequence ID" value="CAG75054.1"/>
    <property type="molecule type" value="Genomic_DNA"/>
</dbReference>
<dbReference type="STRING" id="218491.ECA2152"/>
<dbReference type="PANTHER" id="PTHR42912:SF93">
    <property type="entry name" value="N6-ADENOSINE-METHYLTRANSFERASE TMT1A"/>
    <property type="match status" value="1"/>
</dbReference>
<dbReference type="AlphaFoldDB" id="Q6D588"/>